<evidence type="ECO:0000313" key="4">
    <source>
        <dbReference type="Proteomes" id="UP001285521"/>
    </source>
</evidence>
<reference evidence="3 4" key="1">
    <citation type="submission" date="2023-11" db="EMBL/GenBank/DDBJ databases">
        <title>Lentzea sokolovensis, sp. nov., Lentzea kristufkii, sp. nov., and Lentzea miocenensis, sp. nov., rare actinobacteria from Sokolov Coal Basin, Miocene lacustrine sediment, Czech Republic.</title>
        <authorList>
            <person name="Lara A."/>
            <person name="Kotroba L."/>
            <person name="Nouioui I."/>
            <person name="Neumann-Schaal M."/>
            <person name="Mast Y."/>
            <person name="Chronakova A."/>
        </authorList>
    </citation>
    <scope>NUCLEOTIDE SEQUENCE [LARGE SCALE GENOMIC DNA]</scope>
    <source>
        <strain evidence="3 4">BCCO 10_0856</strain>
    </source>
</reference>
<evidence type="ECO:0008006" key="5">
    <source>
        <dbReference type="Google" id="ProtNLM"/>
    </source>
</evidence>
<name>A0ABU4T5T0_9PSEU</name>
<keyword evidence="1" id="KW-1133">Transmembrane helix</keyword>
<dbReference type="RefSeq" id="WP_319968357.1">
    <property type="nucleotide sequence ID" value="NZ_JAXAVW010000020.1"/>
</dbReference>
<dbReference type="Proteomes" id="UP001285521">
    <property type="component" value="Unassembled WGS sequence"/>
</dbReference>
<feature type="chain" id="PRO_5047337485" description="Secreted protein" evidence="2">
    <location>
        <begin position="25"/>
        <end position="448"/>
    </location>
</feature>
<keyword evidence="1" id="KW-0812">Transmembrane</keyword>
<accession>A0ABU4T5T0</accession>
<dbReference type="EMBL" id="JAXAVW010000020">
    <property type="protein sequence ID" value="MDX8033327.1"/>
    <property type="molecule type" value="Genomic_DNA"/>
</dbReference>
<gene>
    <name evidence="3" type="ORF">SK803_24175</name>
</gene>
<proteinExistence type="predicted"/>
<feature type="signal peptide" evidence="2">
    <location>
        <begin position="1"/>
        <end position="24"/>
    </location>
</feature>
<sequence>MKRSVSILLLTLGAILGIAGPALADGAQSGADVHVAQTLGDRDLTVIIRRVAEVPGPVHVDVVTHAGSAPGELTLTARAAGAATSTTKVVLGDKPGFHSGVVQVDRPGPWELAVDEATIPFVVPALVPSPWENATYGGFIAAGVLLFVALLVAVFGSPGLALVPTAGVVAAVAVAATAALLSPSIPPIAAPGTQLDPTYDNINDPYQRTSIVDFSRPPVNLLPRMEGKDLVLSLTDGSSGRPVDDLLVHDSAFIHLVVVSPSGNLRHLHPIRTAPGEYRARLQASEQGTHAIAAEIARRGGGVQLLRSSVDVSGTTAAAVNDGKADLATEIREAGRPSTITAGFGKRDLQPWLGMLGHMIVVGPVPESPVTESPVEAPIWAHVHSMIPPTPGMPDKPDESVAAYGPDVPFTYSFPLPGKYLVWIQVERDYSIVTVPTVVDVPKGVSGK</sequence>
<feature type="transmembrane region" description="Helical" evidence="1">
    <location>
        <begin position="134"/>
        <end position="155"/>
    </location>
</feature>
<evidence type="ECO:0000313" key="3">
    <source>
        <dbReference type="EMBL" id="MDX8033327.1"/>
    </source>
</evidence>
<evidence type="ECO:0000256" key="2">
    <source>
        <dbReference type="SAM" id="SignalP"/>
    </source>
</evidence>
<keyword evidence="4" id="KW-1185">Reference proteome</keyword>
<organism evidence="3 4">
    <name type="scientific">Lentzea miocenica</name>
    <dbReference type="NCBI Taxonomy" id="3095431"/>
    <lineage>
        <taxon>Bacteria</taxon>
        <taxon>Bacillati</taxon>
        <taxon>Actinomycetota</taxon>
        <taxon>Actinomycetes</taxon>
        <taxon>Pseudonocardiales</taxon>
        <taxon>Pseudonocardiaceae</taxon>
        <taxon>Lentzea</taxon>
    </lineage>
</organism>
<comment type="caution">
    <text evidence="3">The sequence shown here is derived from an EMBL/GenBank/DDBJ whole genome shotgun (WGS) entry which is preliminary data.</text>
</comment>
<feature type="transmembrane region" description="Helical" evidence="1">
    <location>
        <begin position="162"/>
        <end position="181"/>
    </location>
</feature>
<evidence type="ECO:0000256" key="1">
    <source>
        <dbReference type="SAM" id="Phobius"/>
    </source>
</evidence>
<keyword evidence="2" id="KW-0732">Signal</keyword>
<protein>
    <recommendedName>
        <fullName evidence="5">Secreted protein</fullName>
    </recommendedName>
</protein>
<keyword evidence="1" id="KW-0472">Membrane</keyword>